<dbReference type="EMBL" id="CP028324">
    <property type="protein sequence ID" value="AVR99245.1"/>
    <property type="molecule type" value="Genomic_DNA"/>
</dbReference>
<dbReference type="InterPro" id="IPR005560">
    <property type="entry name" value="Csp_YhjQ"/>
</dbReference>
<sequence>MLPASNSGEEAAMESCLEACQACADACDRCAAACLREEDRKMMAACIAGDIDCAALCRTVAGFLARGSALASSLCAVCADACEACADECGKHTMQHCQDCAAACRRCAVECRRMASGAGVAQPGRGSHMAAH</sequence>
<organism evidence="1 2">
    <name type="scientific">Pseudoduganella armeniaca</name>
    <dbReference type="NCBI Taxonomy" id="2072590"/>
    <lineage>
        <taxon>Bacteria</taxon>
        <taxon>Pseudomonadati</taxon>
        <taxon>Pseudomonadota</taxon>
        <taxon>Betaproteobacteria</taxon>
        <taxon>Burkholderiales</taxon>
        <taxon>Oxalobacteraceae</taxon>
        <taxon>Telluria group</taxon>
        <taxon>Pseudoduganella</taxon>
    </lineage>
</organism>
<dbReference type="KEGG" id="masz:C9I28_15955"/>
<name>A0A2R4CI23_9BURK</name>
<gene>
    <name evidence="1" type="ORF">C9I28_15955</name>
</gene>
<protein>
    <submittedName>
        <fullName evidence="1">Four-helix bundle copper-binding protein</fullName>
    </submittedName>
</protein>
<dbReference type="Pfam" id="PF03860">
    <property type="entry name" value="Csp"/>
    <property type="match status" value="1"/>
</dbReference>
<reference evidence="1 2" key="1">
    <citation type="submission" date="2018-03" db="EMBL/GenBank/DDBJ databases">
        <title>Massilia armeniaca sp. nov., isolated from desert soil.</title>
        <authorList>
            <person name="Huang H."/>
            <person name="Ren M."/>
        </authorList>
    </citation>
    <scope>NUCLEOTIDE SEQUENCE [LARGE SCALE GENOMIC DNA]</scope>
    <source>
        <strain evidence="1 2">ZMN-3</strain>
    </source>
</reference>
<dbReference type="PANTHER" id="PTHR37310">
    <property type="entry name" value="CYTOPLASMIC PROTEIN-RELATED"/>
    <property type="match status" value="1"/>
</dbReference>
<evidence type="ECO:0000313" key="1">
    <source>
        <dbReference type="EMBL" id="AVR99245.1"/>
    </source>
</evidence>
<dbReference type="Gene3D" id="1.20.1270.360">
    <property type="match status" value="1"/>
</dbReference>
<proteinExistence type="predicted"/>
<dbReference type="AlphaFoldDB" id="A0A2R4CI23"/>
<evidence type="ECO:0000313" key="2">
    <source>
        <dbReference type="Proteomes" id="UP000240505"/>
    </source>
</evidence>
<dbReference type="InterPro" id="IPR044543">
    <property type="entry name" value="YHJQ-like"/>
</dbReference>
<dbReference type="PANTHER" id="PTHR37310:SF1">
    <property type="entry name" value="CYTOPLASMIC PROTEIN"/>
    <property type="match status" value="1"/>
</dbReference>
<dbReference type="CDD" id="cd08026">
    <property type="entry name" value="DUF326"/>
    <property type="match status" value="1"/>
</dbReference>
<keyword evidence="2" id="KW-1185">Reference proteome</keyword>
<dbReference type="Proteomes" id="UP000240505">
    <property type="component" value="Chromosome"/>
</dbReference>
<accession>A0A2R4CI23</accession>